<accession>A0A2Z6N6I2</accession>
<feature type="domain" description="Reverse transcriptase zinc-binding" evidence="1">
    <location>
        <begin position="116"/>
        <end position="178"/>
    </location>
</feature>
<dbReference type="Pfam" id="PF13966">
    <property type="entry name" value="zf-RVT"/>
    <property type="match status" value="1"/>
</dbReference>
<reference evidence="3" key="1">
    <citation type="journal article" date="2017" name="Front. Plant Sci.">
        <title>Climate Clever Clovers: New Paradigm to Reduce the Environmental Footprint of Ruminants by Breeding Low Methanogenic Forages Utilizing Haplotype Variation.</title>
        <authorList>
            <person name="Kaur P."/>
            <person name="Appels R."/>
            <person name="Bayer P.E."/>
            <person name="Keeble-Gagnere G."/>
            <person name="Wang J."/>
            <person name="Hirakawa H."/>
            <person name="Shirasawa K."/>
            <person name="Vercoe P."/>
            <person name="Stefanova K."/>
            <person name="Durmic Z."/>
            <person name="Nichols P."/>
            <person name="Revell C."/>
            <person name="Isobe S.N."/>
            <person name="Edwards D."/>
            <person name="Erskine W."/>
        </authorList>
    </citation>
    <scope>NUCLEOTIDE SEQUENCE [LARGE SCALE GENOMIC DNA]</scope>
    <source>
        <strain evidence="3">cv. Daliak</strain>
    </source>
</reference>
<evidence type="ECO:0000259" key="1">
    <source>
        <dbReference type="Pfam" id="PF13966"/>
    </source>
</evidence>
<gene>
    <name evidence="2" type="ORF">TSUD_221010</name>
</gene>
<dbReference type="AlphaFoldDB" id="A0A2Z6N6I2"/>
<dbReference type="InterPro" id="IPR026960">
    <property type="entry name" value="RVT-Znf"/>
</dbReference>
<proteinExistence type="predicted"/>
<dbReference type="PANTHER" id="PTHR36617">
    <property type="entry name" value="PROTEIN, PUTATIVE-RELATED"/>
    <property type="match status" value="1"/>
</dbReference>
<dbReference type="PANTHER" id="PTHR36617:SF5">
    <property type="entry name" value="OS05G0421675 PROTEIN"/>
    <property type="match status" value="1"/>
</dbReference>
<protein>
    <recommendedName>
        <fullName evidence="1">Reverse transcriptase zinc-binding domain-containing protein</fullName>
    </recommendedName>
</protein>
<keyword evidence="3" id="KW-1185">Reference proteome</keyword>
<dbReference type="Proteomes" id="UP000242715">
    <property type="component" value="Unassembled WGS sequence"/>
</dbReference>
<name>A0A2Z6N6I2_TRISU</name>
<evidence type="ECO:0000313" key="2">
    <source>
        <dbReference type="EMBL" id="GAU32412.1"/>
    </source>
</evidence>
<dbReference type="EMBL" id="DF973490">
    <property type="protein sequence ID" value="GAU32412.1"/>
    <property type="molecule type" value="Genomic_DNA"/>
</dbReference>
<sequence length="205" mass="22798">MLVDRENLLFRVSASRYRVERGRLCAGGTRGSSWWRELVYIQDGGGELAGGWFRGHISKKVGDGSDTFFWTDHWGNGTPLCERFGRLFDLAENKLVSVAEMFLLGWRDVVHLDVAAGCIWYCQVPLNVSIFAWQILRDMLPTKVNLITRCILSVADHLCVSGCGAVESDHHVFLSCSTFGSLCSLVSSWIGSSSVTAQTFANHFV</sequence>
<organism evidence="2 3">
    <name type="scientific">Trifolium subterraneum</name>
    <name type="common">Subterranean clover</name>
    <dbReference type="NCBI Taxonomy" id="3900"/>
    <lineage>
        <taxon>Eukaryota</taxon>
        <taxon>Viridiplantae</taxon>
        <taxon>Streptophyta</taxon>
        <taxon>Embryophyta</taxon>
        <taxon>Tracheophyta</taxon>
        <taxon>Spermatophyta</taxon>
        <taxon>Magnoliopsida</taxon>
        <taxon>eudicotyledons</taxon>
        <taxon>Gunneridae</taxon>
        <taxon>Pentapetalae</taxon>
        <taxon>rosids</taxon>
        <taxon>fabids</taxon>
        <taxon>Fabales</taxon>
        <taxon>Fabaceae</taxon>
        <taxon>Papilionoideae</taxon>
        <taxon>50 kb inversion clade</taxon>
        <taxon>NPAAA clade</taxon>
        <taxon>Hologalegina</taxon>
        <taxon>IRL clade</taxon>
        <taxon>Trifolieae</taxon>
        <taxon>Trifolium</taxon>
    </lineage>
</organism>
<evidence type="ECO:0000313" key="3">
    <source>
        <dbReference type="Proteomes" id="UP000242715"/>
    </source>
</evidence>